<keyword evidence="1" id="KW-1133">Transmembrane helix</keyword>
<gene>
    <name evidence="2" type="ORF">SISSUDRAFT_1044580</name>
</gene>
<sequence length="189" mass="20660">MQSHSKAAAYSKTSSRVRRASLAVRPEYKILAMLLPHGIFHVMEFGRNYTTQGSADPDSLLSVSPLLAGSPTPAFLYAASLLFAGTGMAAYQILRGPSWRYTQTLARTLQQMSFVGGWAVAHLTNTLAFSALFLYLAGTKASTLTFLLLVDLFALLNWIIAVHGKFMWVGEDMKEPEDVGDLPKEANIS</sequence>
<dbReference type="AlphaFoldDB" id="A0A166F0N6"/>
<accession>A0A166F0N6</accession>
<keyword evidence="1" id="KW-0472">Membrane</keyword>
<feature type="transmembrane region" description="Helical" evidence="1">
    <location>
        <begin position="74"/>
        <end position="94"/>
    </location>
</feature>
<proteinExistence type="predicted"/>
<name>A0A166F0N6_9AGAM</name>
<dbReference type="EMBL" id="KV428036">
    <property type="protein sequence ID" value="KZT40151.1"/>
    <property type="molecule type" value="Genomic_DNA"/>
</dbReference>
<protein>
    <submittedName>
        <fullName evidence="2">Uncharacterized protein</fullName>
    </submittedName>
</protein>
<evidence type="ECO:0000313" key="3">
    <source>
        <dbReference type="Proteomes" id="UP000076798"/>
    </source>
</evidence>
<organism evidence="2 3">
    <name type="scientific">Sistotremastrum suecicum HHB10207 ss-3</name>
    <dbReference type="NCBI Taxonomy" id="1314776"/>
    <lineage>
        <taxon>Eukaryota</taxon>
        <taxon>Fungi</taxon>
        <taxon>Dikarya</taxon>
        <taxon>Basidiomycota</taxon>
        <taxon>Agaricomycotina</taxon>
        <taxon>Agaricomycetes</taxon>
        <taxon>Sistotremastrales</taxon>
        <taxon>Sistotremastraceae</taxon>
        <taxon>Sistotremastrum</taxon>
    </lineage>
</organism>
<evidence type="ECO:0000313" key="2">
    <source>
        <dbReference type="EMBL" id="KZT40151.1"/>
    </source>
</evidence>
<feature type="transmembrane region" description="Helical" evidence="1">
    <location>
        <begin position="144"/>
        <end position="164"/>
    </location>
</feature>
<reference evidence="2 3" key="1">
    <citation type="journal article" date="2016" name="Mol. Biol. Evol.">
        <title>Comparative Genomics of Early-Diverging Mushroom-Forming Fungi Provides Insights into the Origins of Lignocellulose Decay Capabilities.</title>
        <authorList>
            <person name="Nagy L.G."/>
            <person name="Riley R."/>
            <person name="Tritt A."/>
            <person name="Adam C."/>
            <person name="Daum C."/>
            <person name="Floudas D."/>
            <person name="Sun H."/>
            <person name="Yadav J.S."/>
            <person name="Pangilinan J."/>
            <person name="Larsson K.H."/>
            <person name="Matsuura K."/>
            <person name="Barry K."/>
            <person name="Labutti K."/>
            <person name="Kuo R."/>
            <person name="Ohm R.A."/>
            <person name="Bhattacharya S.S."/>
            <person name="Shirouzu T."/>
            <person name="Yoshinaga Y."/>
            <person name="Martin F.M."/>
            <person name="Grigoriev I.V."/>
            <person name="Hibbett D.S."/>
        </authorList>
    </citation>
    <scope>NUCLEOTIDE SEQUENCE [LARGE SCALE GENOMIC DNA]</scope>
    <source>
        <strain evidence="2 3">HHB10207 ss-3</strain>
    </source>
</reference>
<keyword evidence="3" id="KW-1185">Reference proteome</keyword>
<dbReference type="Proteomes" id="UP000076798">
    <property type="component" value="Unassembled WGS sequence"/>
</dbReference>
<keyword evidence="1" id="KW-0812">Transmembrane</keyword>
<evidence type="ECO:0000256" key="1">
    <source>
        <dbReference type="SAM" id="Phobius"/>
    </source>
</evidence>
<feature type="transmembrane region" description="Helical" evidence="1">
    <location>
        <begin position="115"/>
        <end position="138"/>
    </location>
</feature>